<keyword evidence="1" id="KW-0812">Transmembrane</keyword>
<protein>
    <recommendedName>
        <fullName evidence="2">HNH endonuclease 5 domain-containing protein</fullName>
    </recommendedName>
</protein>
<proteinExistence type="predicted"/>
<feature type="transmembrane region" description="Helical" evidence="1">
    <location>
        <begin position="344"/>
        <end position="367"/>
    </location>
</feature>
<reference evidence="3" key="1">
    <citation type="submission" date="2024-05" db="EMBL/GenBank/DDBJ databases">
        <title>Whole-Genome Sequence of CFS9, a Potential Fish Probiotic Isolated from the Body Surface of Silurus asotus.</title>
        <authorList>
            <person name="Kojima M."/>
            <person name="Tobioka K."/>
            <person name="Yokota K."/>
            <person name="Nakatani H."/>
            <person name="Hori K."/>
            <person name="Tamaru Y."/>
            <person name="Okazaki F."/>
        </authorList>
    </citation>
    <scope>NUCLEOTIDE SEQUENCE</scope>
    <source>
        <strain evidence="3">CFS9</strain>
    </source>
</reference>
<keyword evidence="1" id="KW-0472">Membrane</keyword>
<evidence type="ECO:0000256" key="1">
    <source>
        <dbReference type="SAM" id="Phobius"/>
    </source>
</evidence>
<dbReference type="EMBL" id="AP031573">
    <property type="protein sequence ID" value="BFM44035.1"/>
    <property type="molecule type" value="Genomic_DNA"/>
</dbReference>
<feature type="domain" description="HNH endonuclease 5" evidence="2">
    <location>
        <begin position="16"/>
        <end position="53"/>
    </location>
</feature>
<name>A0AAT9H3J5_9FLAO</name>
<keyword evidence="1" id="KW-1133">Transmembrane helix</keyword>
<dbReference type="RefSeq" id="WP_369615185.1">
    <property type="nucleotide sequence ID" value="NZ_AP031573.1"/>
</dbReference>
<accession>A0AAT9H3J5</accession>
<dbReference type="InterPro" id="IPR029471">
    <property type="entry name" value="HNH_5"/>
</dbReference>
<organism evidence="3">
    <name type="scientific">Flavobacterium sp. CFS9</name>
    <dbReference type="NCBI Taxonomy" id="3143118"/>
    <lineage>
        <taxon>Bacteria</taxon>
        <taxon>Pseudomonadati</taxon>
        <taxon>Bacteroidota</taxon>
        <taxon>Flavobacteriia</taxon>
        <taxon>Flavobacteriales</taxon>
        <taxon>Flavobacteriaceae</taxon>
        <taxon>Flavobacterium</taxon>
    </lineage>
</organism>
<dbReference type="Pfam" id="PF14279">
    <property type="entry name" value="HNH_5"/>
    <property type="match status" value="1"/>
</dbReference>
<evidence type="ECO:0000259" key="2">
    <source>
        <dbReference type="Pfam" id="PF14279"/>
    </source>
</evidence>
<sequence>MEQLLEGNAASDMKICAYCKNKYFEDSEHVFPLGLGGENIFMNCVCSACNNYFSGLERELYQKSPIALARSVEEVKGYKKSQKAFLKASSLLSHDVENDILYEVGQYGKMNVFIRPQLFEVDGQLYGQAGKESPGMEQLLLKLKHWAENNLRVVLELPKYKGDAAKYVEFVRDGNHYSYTILTGELKIREEIIVDILSENDPNYRILKARVYLNDERKLRARSNTEEQVILFFLEFLHKKIKGVSVKDYPYFGDIPSTVSIVHNYDQLKLEQALVKITVNVLLYYFPDLKVNLTLERYIGFVMKATHRPSIQFTDRSDIIDSIRDAHTIFLYQMENEVHVRLSLFSGVFAFSFFLDALSLTLVGKFYRFTVEYKDQKNTFEDYNAFFKSFNK</sequence>
<evidence type="ECO:0000313" key="3">
    <source>
        <dbReference type="EMBL" id="BFM44035.1"/>
    </source>
</evidence>
<gene>
    <name evidence="3" type="ORF">CFS9_26760</name>
</gene>
<dbReference type="AlphaFoldDB" id="A0AAT9H3J5"/>